<comment type="caution">
    <text evidence="7">The sequence shown here is derived from an EMBL/GenBank/DDBJ whole genome shotgun (WGS) entry which is preliminary data.</text>
</comment>
<dbReference type="SUPFAM" id="SSF52540">
    <property type="entry name" value="P-loop containing nucleoside triphosphate hydrolases"/>
    <property type="match status" value="1"/>
</dbReference>
<dbReference type="EMBL" id="JAIWYP010000012">
    <property type="protein sequence ID" value="KAH3727694.1"/>
    <property type="molecule type" value="Genomic_DNA"/>
</dbReference>
<feature type="region of interest" description="Disordered" evidence="4">
    <location>
        <begin position="417"/>
        <end position="482"/>
    </location>
</feature>
<feature type="compositionally biased region" description="Basic and acidic residues" evidence="4">
    <location>
        <begin position="126"/>
        <end position="141"/>
    </location>
</feature>
<evidence type="ECO:0000256" key="4">
    <source>
        <dbReference type="SAM" id="MobiDB-lite"/>
    </source>
</evidence>
<feature type="compositionally biased region" description="Acidic residues" evidence="4">
    <location>
        <begin position="2026"/>
        <end position="2037"/>
    </location>
</feature>
<dbReference type="InterPro" id="IPR057588">
    <property type="entry name" value="NWD1/2-like_WH"/>
</dbReference>
<feature type="repeat" description="WD" evidence="3">
    <location>
        <begin position="1272"/>
        <end position="1313"/>
    </location>
</feature>
<dbReference type="PROSITE" id="PS50082">
    <property type="entry name" value="WD_REPEATS_2"/>
    <property type="match status" value="1"/>
</dbReference>
<dbReference type="PROSITE" id="PS50294">
    <property type="entry name" value="WD_REPEATS_REGION"/>
    <property type="match status" value="1"/>
</dbReference>
<feature type="compositionally biased region" description="Basic and acidic residues" evidence="4">
    <location>
        <begin position="470"/>
        <end position="482"/>
    </location>
</feature>
<keyword evidence="8" id="KW-1185">Reference proteome</keyword>
<proteinExistence type="predicted"/>
<dbReference type="InterPro" id="IPR027417">
    <property type="entry name" value="P-loop_NTPase"/>
</dbReference>
<evidence type="ECO:0000313" key="7">
    <source>
        <dbReference type="EMBL" id="KAH3727694.1"/>
    </source>
</evidence>
<dbReference type="Pfam" id="PF05729">
    <property type="entry name" value="NACHT"/>
    <property type="match status" value="1"/>
</dbReference>
<feature type="compositionally biased region" description="Polar residues" evidence="4">
    <location>
        <begin position="427"/>
        <end position="436"/>
    </location>
</feature>
<keyword evidence="1 3" id="KW-0853">WD repeat</keyword>
<evidence type="ECO:0000259" key="5">
    <source>
        <dbReference type="Pfam" id="PF05729"/>
    </source>
</evidence>
<dbReference type="InterPro" id="IPR011047">
    <property type="entry name" value="Quinoprotein_ADH-like_sf"/>
</dbReference>
<name>A0A9D4CN60_DREPO</name>
<dbReference type="PANTHER" id="PTHR19871:SF43">
    <property type="entry name" value="SI:CH211-212K18.6"/>
    <property type="match status" value="1"/>
</dbReference>
<evidence type="ECO:0008006" key="9">
    <source>
        <dbReference type="Google" id="ProtNLM"/>
    </source>
</evidence>
<feature type="domain" description="NWD1/2-like winged helix-turn-helix" evidence="6">
    <location>
        <begin position="967"/>
        <end position="1071"/>
    </location>
</feature>
<dbReference type="PANTHER" id="PTHR19871">
    <property type="entry name" value="BETA TRANSDUCIN-RELATED PROTEIN"/>
    <property type="match status" value="1"/>
</dbReference>
<feature type="region of interest" description="Disordered" evidence="4">
    <location>
        <begin position="1757"/>
        <end position="1791"/>
    </location>
</feature>
<accession>A0A9D4CN60</accession>
<feature type="region of interest" description="Disordered" evidence="4">
    <location>
        <begin position="47"/>
        <end position="83"/>
    </location>
</feature>
<dbReference type="PROSITE" id="PS00678">
    <property type="entry name" value="WD_REPEATS_1"/>
    <property type="match status" value="1"/>
</dbReference>
<reference evidence="7" key="2">
    <citation type="submission" date="2020-11" db="EMBL/GenBank/DDBJ databases">
        <authorList>
            <person name="McCartney M.A."/>
            <person name="Auch B."/>
            <person name="Kono T."/>
            <person name="Mallez S."/>
            <person name="Becker A."/>
            <person name="Gohl D.M."/>
            <person name="Silverstein K.A.T."/>
            <person name="Koren S."/>
            <person name="Bechman K.B."/>
            <person name="Herman A."/>
            <person name="Abrahante J.E."/>
            <person name="Garbe J."/>
        </authorList>
    </citation>
    <scope>NUCLEOTIDE SEQUENCE</scope>
    <source>
        <strain evidence="7">Duluth1</strain>
        <tissue evidence="7">Whole animal</tissue>
    </source>
</reference>
<dbReference type="InterPro" id="IPR052752">
    <property type="entry name" value="NACHT-WD_repeat"/>
</dbReference>
<dbReference type="Gene3D" id="3.40.50.300">
    <property type="entry name" value="P-loop containing nucleotide triphosphate hydrolases"/>
    <property type="match status" value="1"/>
</dbReference>
<dbReference type="InterPro" id="IPR015943">
    <property type="entry name" value="WD40/YVTN_repeat-like_dom_sf"/>
</dbReference>
<dbReference type="InterPro" id="IPR019775">
    <property type="entry name" value="WD40_repeat_CS"/>
</dbReference>
<evidence type="ECO:0000313" key="8">
    <source>
        <dbReference type="Proteomes" id="UP000828390"/>
    </source>
</evidence>
<dbReference type="Pfam" id="PF25469">
    <property type="entry name" value="WHD_NWD1"/>
    <property type="match status" value="1"/>
</dbReference>
<evidence type="ECO:0000256" key="2">
    <source>
        <dbReference type="ARBA" id="ARBA00022737"/>
    </source>
</evidence>
<evidence type="ECO:0000256" key="3">
    <source>
        <dbReference type="PROSITE-ProRule" id="PRU00221"/>
    </source>
</evidence>
<dbReference type="InterPro" id="IPR001680">
    <property type="entry name" value="WD40_rpt"/>
</dbReference>
<dbReference type="SUPFAM" id="SSF69322">
    <property type="entry name" value="Tricorn protease domain 2"/>
    <property type="match status" value="1"/>
</dbReference>
<feature type="compositionally biased region" description="Basic and acidic residues" evidence="4">
    <location>
        <begin position="1778"/>
        <end position="1791"/>
    </location>
</feature>
<protein>
    <recommendedName>
        <fullName evidence="9">AAA+ ATPase domain-containing protein</fullName>
    </recommendedName>
</protein>
<feature type="region of interest" description="Disordered" evidence="4">
    <location>
        <begin position="2011"/>
        <end position="2037"/>
    </location>
</feature>
<reference evidence="7" key="1">
    <citation type="journal article" date="2019" name="bioRxiv">
        <title>The Genome of the Zebra Mussel, Dreissena polymorpha: A Resource for Invasive Species Research.</title>
        <authorList>
            <person name="McCartney M.A."/>
            <person name="Auch B."/>
            <person name="Kono T."/>
            <person name="Mallez S."/>
            <person name="Zhang Y."/>
            <person name="Obille A."/>
            <person name="Becker A."/>
            <person name="Abrahante J.E."/>
            <person name="Garbe J."/>
            <person name="Badalamenti J.P."/>
            <person name="Herman A."/>
            <person name="Mangelson H."/>
            <person name="Liachko I."/>
            <person name="Sullivan S."/>
            <person name="Sone E.D."/>
            <person name="Koren S."/>
            <person name="Silverstein K.A.T."/>
            <person name="Beckman K.B."/>
            <person name="Gohl D.M."/>
        </authorList>
    </citation>
    <scope>NUCLEOTIDE SEQUENCE</scope>
    <source>
        <strain evidence="7">Duluth1</strain>
        <tissue evidence="7">Whole animal</tissue>
    </source>
</reference>
<dbReference type="SMART" id="SM00320">
    <property type="entry name" value="WD40"/>
    <property type="match status" value="4"/>
</dbReference>
<feature type="region of interest" description="Disordered" evidence="4">
    <location>
        <begin position="125"/>
        <end position="223"/>
    </location>
</feature>
<evidence type="ECO:0000256" key="1">
    <source>
        <dbReference type="ARBA" id="ARBA00022574"/>
    </source>
</evidence>
<sequence>MFQLKPGVLTGLSDDERYDWVKLVTSHPVIFHGTTFSCIQRAAEDGRKRASTLPPLEREPTFQRKPKHFNPYEGTSEEAGDSHWNKSYEKVSIEVNNKVKTHLKRQLLQRFERRLRRMEEAFAGEDGERHGRDYHPWEGKAKQKKSGKKDIFSKYSETGENRDAQLRKNAKGDQPLPEIVTKGVDGTGNGMQKGSSNGTCDDANGHVSDDEKSDDSLTSPRHEEKFDVVEVKSRLKWENFRTMAVSPVQTPHVARPMTREQTRLGFSERMSRILRGHVHITCPLKNRAVRVYLCSGFTESEAERTVLTERVFPELREFCALHGREFQMVDPYWGLRTADAEDHSLPAVCLEQLERCSKDPLQPVHAVVILTDKYGTPVLPNSLQADDFETLYNRVYQSTKSQRSAIAQQIAAIEETLPTGSDGGNEQRVSVTSIEGQASKPADTKETKGVAKMASDTAENTVSQLPEGVRLSRKEAEKRDQQQVKALKDKLSLLPEPELLQEWYRRDDNSQTPVYRLQPISSLIKDYGRGDAGRREQTRQAWEEVRIKLINMIDLYGHTHYRKSLLEIELDHLFNDPGFHGDHCIVVNRTFDDIDAKLDDFGADDFTDVTSTKPFQINVEARNRLRKLRQEIIPSKVNDQQIFNFPTVWVPGGVRIGGERFHQMYLDRMCRQVCDVMKRRLLDSFREEGVDTVEENELFAEVAEHVLFFQDRSRRFQGMKETLQVIKGYTRSNCHAPLIVHGKPGCGKSAVLAKAAKETFKWLKGKSACVLVRSVGATQASRNIRHLLYDICRQLCVAYNVSHTSVPTDYVSLVNDLTTRLSLAKSERPLVIYLDALDRLKDDHHGRTLSWLPKVLPDHVHVIVSTLPDDNLEILPSAKSLLGDDTGMFLEIPDLQESDSMVIMNHLCNIHNHSLTQSQFDIRFNMLNKCPSPLYLTLIFEDALNWRSYTEINESKLPDTVKKFAAVKFVQMEVKFGEAFVRRALGYVTAARNGLTDHEMLDLLSLDDTVMAEVATSHPLVRRRIPPSMWLRLRKELSMYLCEISADNVRTIQWAHSDFHEAAVERYLKQRDKAPSYHKAVAEYFSGVWVDKPKPFPGSEKGVLRHVALQPLCWQPKDAKNDGAARVYNLRKINELPHHLLRSQQTQLYKSEAMCNFEWVLAKLCGTSLRGLVEEYHIGLEADPLDQDLKLLSDTLQLSATAVLRDPRQLAGQLVGRLQGIVNRDVPATPGDPPKYPYLHALVAQAKNTSIPALVPSICCLTEPGGILYDLLCGHTKQITAVTTTTDAQKALTAAEDNTLKVWDLKSGKVSATIHEFGKHVSILRTALNNKYVIAVEANIIRIWSLMTKERCLVIDQYLDPPVISIASEGKLLVAFFDGVGALRTWDLEDNFKHVSETKIEGTRVYSDNAVVLAQNSYGDYVLHAFRGSNSATIQHARTGKVIHKLQCHDNSSSIVALAITRDYMILACRQQYMKLHEIHQLEMFDAKKGKYLRSIRGCMQDSFSEIHINLVGSHAIAVCASEASNTSNIMIWNLETEDHKHLAKHSGVSTVSACADFRYCLTAQKGDNTLKIWNISKFINLPMPKLKKSLGVAEIHPMVDNPRYAVARQVNHGPISIWNVAKAKCLANAVRIERGLSESSDVVLIRNCNVVILTERGLKDSKPVFKTVLIYDLRAKRYTKKLTSCNVVPSQAHEYFLLDDETLLGPAETRNHLITWSLVTGKELYRVRTQFSDIGLKGNIRDVDLDHSMQMRASTAKLTPWDRRTESSSAKRRRREKERDEEKRNLEERQKEKQNGIEQFIVSGNLNIVVASFFAHHLVVFNLSSKLHTQTLENENSMLFLHVAALNFDGCCLVHANYDEASKVSYVSLWDTESGQVKKRLKNETDVLAIAITDDGNRVVFGKANKELRIWDPNRKSSDSMKSIKGYDSLEFNVNSRIFILNDGTRAVVFAGDISLWDLENATLLAAFTPDTRIEVVSVAMSGQLITMGVHEFPELIVLKMSGRDVKPIADTEHEDLFGETTGDTSDEEEEDEGEA</sequence>
<evidence type="ECO:0000259" key="6">
    <source>
        <dbReference type="Pfam" id="PF25469"/>
    </source>
</evidence>
<dbReference type="InterPro" id="IPR036322">
    <property type="entry name" value="WD40_repeat_dom_sf"/>
</dbReference>
<dbReference type="SUPFAM" id="SSF50998">
    <property type="entry name" value="Quinoprotein alcohol dehydrogenase-like"/>
    <property type="match status" value="1"/>
</dbReference>
<dbReference type="Proteomes" id="UP000828390">
    <property type="component" value="Unassembled WGS sequence"/>
</dbReference>
<organism evidence="7 8">
    <name type="scientific">Dreissena polymorpha</name>
    <name type="common">Zebra mussel</name>
    <name type="synonym">Mytilus polymorpha</name>
    <dbReference type="NCBI Taxonomy" id="45954"/>
    <lineage>
        <taxon>Eukaryota</taxon>
        <taxon>Metazoa</taxon>
        <taxon>Spiralia</taxon>
        <taxon>Lophotrochozoa</taxon>
        <taxon>Mollusca</taxon>
        <taxon>Bivalvia</taxon>
        <taxon>Autobranchia</taxon>
        <taxon>Heteroconchia</taxon>
        <taxon>Euheterodonta</taxon>
        <taxon>Imparidentia</taxon>
        <taxon>Neoheterodontei</taxon>
        <taxon>Myida</taxon>
        <taxon>Dreissenoidea</taxon>
        <taxon>Dreissenidae</taxon>
        <taxon>Dreissena</taxon>
    </lineage>
</organism>
<keyword evidence="2" id="KW-0677">Repeat</keyword>
<dbReference type="Pfam" id="PF00400">
    <property type="entry name" value="WD40"/>
    <property type="match status" value="2"/>
</dbReference>
<dbReference type="Gene3D" id="2.130.10.10">
    <property type="entry name" value="YVTN repeat-like/Quinoprotein amine dehydrogenase"/>
    <property type="match status" value="3"/>
</dbReference>
<dbReference type="InterPro" id="IPR007111">
    <property type="entry name" value="NACHT_NTPase"/>
</dbReference>
<feature type="compositionally biased region" description="Basic and acidic residues" evidence="4">
    <location>
        <begin position="148"/>
        <end position="166"/>
    </location>
</feature>
<gene>
    <name evidence="7" type="ORF">DPMN_053637</name>
</gene>
<feature type="domain" description="NACHT" evidence="5">
    <location>
        <begin position="738"/>
        <end position="905"/>
    </location>
</feature>
<dbReference type="SUPFAM" id="SSF50978">
    <property type="entry name" value="WD40 repeat-like"/>
    <property type="match status" value="1"/>
</dbReference>